<dbReference type="KEGG" id="bte:BTH_I3203"/>
<evidence type="ECO:0000313" key="2">
    <source>
        <dbReference type="EMBL" id="ABC39212.1"/>
    </source>
</evidence>
<proteinExistence type="predicted"/>
<protein>
    <submittedName>
        <fullName evidence="2">Uncharacterized protein</fullName>
    </submittedName>
</protein>
<organism evidence="2 3">
    <name type="scientific">Burkholderia thailandensis (strain ATCC 700388 / DSM 13276 / CCUG 48851 / CIP 106301 / E264)</name>
    <dbReference type="NCBI Taxonomy" id="271848"/>
    <lineage>
        <taxon>Bacteria</taxon>
        <taxon>Pseudomonadati</taxon>
        <taxon>Pseudomonadota</taxon>
        <taxon>Betaproteobacteria</taxon>
        <taxon>Burkholderiales</taxon>
        <taxon>Burkholderiaceae</taxon>
        <taxon>Burkholderia</taxon>
        <taxon>pseudomallei group</taxon>
    </lineage>
</organism>
<evidence type="ECO:0000313" key="3">
    <source>
        <dbReference type="Proteomes" id="UP000001930"/>
    </source>
</evidence>
<gene>
    <name evidence="2" type="ordered locus">BTH_I3203</name>
</gene>
<reference evidence="2 3" key="1">
    <citation type="journal article" date="2005" name="BMC Genomics">
        <title>Bacterial genome adaptation to niches: divergence of the potential virulence genes in three Burkholderia species of different survival strategies.</title>
        <authorList>
            <person name="Kim H.S."/>
            <person name="Schell M.A."/>
            <person name="Yu Y."/>
            <person name="Ulrich R.L."/>
            <person name="Sarria S.H."/>
            <person name="Nierman W.C."/>
            <person name="DeShazer D."/>
        </authorList>
    </citation>
    <scope>NUCLEOTIDE SEQUENCE [LARGE SCALE GENOMIC DNA]</scope>
    <source>
        <strain evidence="3">ATCC 700388 / DSM 13276 / CCUG 48851 / CIP 106301 / E264</strain>
    </source>
</reference>
<name>Q2STQ2_BURTA</name>
<keyword evidence="3" id="KW-1185">Reference proteome</keyword>
<dbReference type="HOGENOM" id="CLU_206385_0_0_4"/>
<feature type="region of interest" description="Disordered" evidence="1">
    <location>
        <begin position="19"/>
        <end position="53"/>
    </location>
</feature>
<dbReference type="EMBL" id="CP000086">
    <property type="protein sequence ID" value="ABC39212.1"/>
    <property type="molecule type" value="Genomic_DNA"/>
</dbReference>
<dbReference type="Proteomes" id="UP000001930">
    <property type="component" value="Chromosome I"/>
</dbReference>
<dbReference type="AlphaFoldDB" id="Q2STQ2"/>
<accession>Q2STQ2</accession>
<sequence length="77" mass="8608">MRLRRYGRADENVAARLSSRGATAAGIAPSGRIASSPLRETRPTAAAAMRSRRCARHRFERRLAADRTTNQKIEEQK</sequence>
<evidence type="ECO:0000256" key="1">
    <source>
        <dbReference type="SAM" id="MobiDB-lite"/>
    </source>
</evidence>